<gene>
    <name evidence="2" type="ORF">AB1Y20_007425</name>
</gene>
<feature type="compositionally biased region" description="Basic residues" evidence="1">
    <location>
        <begin position="59"/>
        <end position="69"/>
    </location>
</feature>
<dbReference type="EMBL" id="JBGBPQ010000017">
    <property type="protein sequence ID" value="KAL1507817.1"/>
    <property type="molecule type" value="Genomic_DNA"/>
</dbReference>
<dbReference type="AlphaFoldDB" id="A0AB34IUY9"/>
<protein>
    <submittedName>
        <fullName evidence="2">Uncharacterized protein</fullName>
    </submittedName>
</protein>
<name>A0AB34IUY9_PRYPA</name>
<sequence length="69" mass="7264">MNSNIASGEAPSFARDSSWTYLLGAGRSTWAASVEHLRAVGKAQADGASRGRSALHGPIVKRPKRCLPS</sequence>
<keyword evidence="3" id="KW-1185">Reference proteome</keyword>
<reference evidence="2 3" key="1">
    <citation type="journal article" date="2024" name="Science">
        <title>Giant polyketide synthase enzymes in the biosynthesis of giant marine polyether toxins.</title>
        <authorList>
            <person name="Fallon T.R."/>
            <person name="Shende V.V."/>
            <person name="Wierzbicki I.H."/>
            <person name="Pendleton A.L."/>
            <person name="Watervoot N.F."/>
            <person name="Auber R.P."/>
            <person name="Gonzalez D.J."/>
            <person name="Wisecaver J.H."/>
            <person name="Moore B.S."/>
        </authorList>
    </citation>
    <scope>NUCLEOTIDE SEQUENCE [LARGE SCALE GENOMIC DNA]</scope>
    <source>
        <strain evidence="2 3">12B1</strain>
    </source>
</reference>
<accession>A0AB34IUY9</accession>
<evidence type="ECO:0000313" key="3">
    <source>
        <dbReference type="Proteomes" id="UP001515480"/>
    </source>
</evidence>
<feature type="region of interest" description="Disordered" evidence="1">
    <location>
        <begin position="42"/>
        <end position="69"/>
    </location>
</feature>
<evidence type="ECO:0000256" key="1">
    <source>
        <dbReference type="SAM" id="MobiDB-lite"/>
    </source>
</evidence>
<proteinExistence type="predicted"/>
<dbReference type="Proteomes" id="UP001515480">
    <property type="component" value="Unassembled WGS sequence"/>
</dbReference>
<comment type="caution">
    <text evidence="2">The sequence shown here is derived from an EMBL/GenBank/DDBJ whole genome shotgun (WGS) entry which is preliminary data.</text>
</comment>
<evidence type="ECO:0000313" key="2">
    <source>
        <dbReference type="EMBL" id="KAL1507817.1"/>
    </source>
</evidence>
<organism evidence="2 3">
    <name type="scientific">Prymnesium parvum</name>
    <name type="common">Toxic golden alga</name>
    <dbReference type="NCBI Taxonomy" id="97485"/>
    <lineage>
        <taxon>Eukaryota</taxon>
        <taxon>Haptista</taxon>
        <taxon>Haptophyta</taxon>
        <taxon>Prymnesiophyceae</taxon>
        <taxon>Prymnesiales</taxon>
        <taxon>Prymnesiaceae</taxon>
        <taxon>Prymnesium</taxon>
    </lineage>
</organism>